<keyword evidence="1" id="KW-0732">Signal</keyword>
<dbReference type="Proteomes" id="UP000670092">
    <property type="component" value="Unassembled WGS sequence"/>
</dbReference>
<organism evidence="2 3">
    <name type="scientific">Ajellomyces capsulatus</name>
    <name type="common">Darling's disease fungus</name>
    <name type="synonym">Histoplasma capsulatum</name>
    <dbReference type="NCBI Taxonomy" id="5037"/>
    <lineage>
        <taxon>Eukaryota</taxon>
        <taxon>Fungi</taxon>
        <taxon>Dikarya</taxon>
        <taxon>Ascomycota</taxon>
        <taxon>Pezizomycotina</taxon>
        <taxon>Eurotiomycetes</taxon>
        <taxon>Eurotiomycetidae</taxon>
        <taxon>Onygenales</taxon>
        <taxon>Ajellomycetaceae</taxon>
        <taxon>Histoplasma</taxon>
    </lineage>
</organism>
<dbReference type="EMBL" id="JAEVHI010000007">
    <property type="protein sequence ID" value="KAG5287620.1"/>
    <property type="molecule type" value="Genomic_DNA"/>
</dbReference>
<feature type="signal peptide" evidence="1">
    <location>
        <begin position="1"/>
        <end position="21"/>
    </location>
</feature>
<name>A0A8H7Y8D8_AJECA</name>
<sequence length="116" mass="12709">MAKVFMVFFHTLSLTWRTIQSPSPSTCDIPQALKNSVGFVGRQAAHTQCPNLTPFLQPLQPDGYFPSLGLLQDKDIFLAFLVSDACTNDVEATQLRALQNVSIINDTAITIATARP</sequence>
<reference evidence="2 3" key="1">
    <citation type="submission" date="2021-01" db="EMBL/GenBank/DDBJ databases">
        <title>Chromosome-level genome assembly of a human fungal pathogen reveals clustering of transcriptionally co-regulated genes.</title>
        <authorList>
            <person name="Voorhies M."/>
            <person name="Cohen S."/>
            <person name="Shea T.P."/>
            <person name="Petrus S."/>
            <person name="Munoz J.F."/>
            <person name="Poplawski S."/>
            <person name="Goldman W.E."/>
            <person name="Michael T."/>
            <person name="Cuomo C.A."/>
            <person name="Sil A."/>
            <person name="Beyhan S."/>
        </authorList>
    </citation>
    <scope>NUCLEOTIDE SEQUENCE [LARGE SCALE GENOMIC DNA]</scope>
    <source>
        <strain evidence="2 3">G184AR</strain>
    </source>
</reference>
<comment type="caution">
    <text evidence="2">The sequence shown here is derived from an EMBL/GenBank/DDBJ whole genome shotgun (WGS) entry which is preliminary data.</text>
</comment>
<evidence type="ECO:0000313" key="2">
    <source>
        <dbReference type="EMBL" id="KAG5287620.1"/>
    </source>
</evidence>
<dbReference type="AlphaFoldDB" id="A0A8H7Y8D8"/>
<accession>A0A8H7Y8D8</accession>
<protein>
    <submittedName>
        <fullName evidence="2">Uncharacterized protein</fullName>
    </submittedName>
</protein>
<gene>
    <name evidence="2" type="ORF">I7I52_11445</name>
</gene>
<dbReference type="VEuPathDB" id="FungiDB:I7I52_11445"/>
<evidence type="ECO:0000313" key="3">
    <source>
        <dbReference type="Proteomes" id="UP000670092"/>
    </source>
</evidence>
<feature type="chain" id="PRO_5034094883" evidence="1">
    <location>
        <begin position="22"/>
        <end position="116"/>
    </location>
</feature>
<proteinExistence type="predicted"/>
<evidence type="ECO:0000256" key="1">
    <source>
        <dbReference type="SAM" id="SignalP"/>
    </source>
</evidence>